<keyword evidence="5" id="KW-0547">Nucleotide-binding</keyword>
<organism evidence="12 13">
    <name type="scientific">Nonomuraea longicatena</name>
    <dbReference type="NCBI Taxonomy" id="83682"/>
    <lineage>
        <taxon>Bacteria</taxon>
        <taxon>Bacillati</taxon>
        <taxon>Actinomycetota</taxon>
        <taxon>Actinomycetes</taxon>
        <taxon>Streptosporangiales</taxon>
        <taxon>Streptosporangiaceae</taxon>
        <taxon>Nonomuraea</taxon>
    </lineage>
</organism>
<dbReference type="Gene3D" id="1.10.3210.30">
    <property type="match status" value="1"/>
</dbReference>
<dbReference type="InterPro" id="IPR054712">
    <property type="entry name" value="Cas3-like_dom"/>
</dbReference>
<dbReference type="CDD" id="cd09641">
    <property type="entry name" value="Cas3''_I"/>
    <property type="match status" value="1"/>
</dbReference>
<comment type="caution">
    <text evidence="12">The sequence shown here is derived from an EMBL/GenBank/DDBJ whole genome shotgun (WGS) entry which is preliminary data.</text>
</comment>
<dbReference type="NCBIfam" id="TIGR01596">
    <property type="entry name" value="cas3_HD"/>
    <property type="match status" value="1"/>
</dbReference>
<evidence type="ECO:0000259" key="11">
    <source>
        <dbReference type="PROSITE" id="PS51643"/>
    </source>
</evidence>
<dbReference type="Gene3D" id="3.40.50.300">
    <property type="entry name" value="P-loop containing nucleotide triphosphate hydrolases"/>
    <property type="match status" value="2"/>
</dbReference>
<evidence type="ECO:0000256" key="1">
    <source>
        <dbReference type="ARBA" id="ARBA00006847"/>
    </source>
</evidence>
<evidence type="ECO:0000256" key="7">
    <source>
        <dbReference type="ARBA" id="ARBA00022806"/>
    </source>
</evidence>
<dbReference type="SMART" id="SM00487">
    <property type="entry name" value="DEXDc"/>
    <property type="match status" value="1"/>
</dbReference>
<dbReference type="InterPro" id="IPR014001">
    <property type="entry name" value="Helicase_ATP-bd"/>
</dbReference>
<proteinExistence type="inferred from homology"/>
<accession>A0ABP3ZCM9</accession>
<keyword evidence="8" id="KW-0067">ATP-binding</keyword>
<dbReference type="SUPFAM" id="SSF109604">
    <property type="entry name" value="HD-domain/PDEase-like"/>
    <property type="match status" value="1"/>
</dbReference>
<keyword evidence="13" id="KW-1185">Reference proteome</keyword>
<dbReference type="InterPro" id="IPR011545">
    <property type="entry name" value="DEAD/DEAH_box_helicase_dom"/>
</dbReference>
<evidence type="ECO:0000256" key="2">
    <source>
        <dbReference type="ARBA" id="ARBA00009046"/>
    </source>
</evidence>
<evidence type="ECO:0000256" key="5">
    <source>
        <dbReference type="ARBA" id="ARBA00022741"/>
    </source>
</evidence>
<evidence type="ECO:0000313" key="12">
    <source>
        <dbReference type="EMBL" id="GAA0917685.1"/>
    </source>
</evidence>
<dbReference type="InterPro" id="IPR006674">
    <property type="entry name" value="HD_domain"/>
</dbReference>
<dbReference type="PANTHER" id="PTHR47963">
    <property type="entry name" value="DEAD-BOX ATP-DEPENDENT RNA HELICASE 47, MITOCHONDRIAL"/>
    <property type="match status" value="1"/>
</dbReference>
<keyword evidence="3" id="KW-0540">Nuclease</keyword>
<dbReference type="EMBL" id="BAAAHQ010000004">
    <property type="protein sequence ID" value="GAA0917685.1"/>
    <property type="molecule type" value="Genomic_DNA"/>
</dbReference>
<keyword evidence="7" id="KW-0347">Helicase</keyword>
<name>A0ABP3ZCM9_9ACTN</name>
<dbReference type="NCBIfam" id="TIGR01587">
    <property type="entry name" value="cas3_core"/>
    <property type="match status" value="1"/>
</dbReference>
<keyword evidence="4" id="KW-0479">Metal-binding</keyword>
<dbReference type="RefSeq" id="WP_343948868.1">
    <property type="nucleotide sequence ID" value="NZ_BAAAHQ010000004.1"/>
</dbReference>
<evidence type="ECO:0000256" key="6">
    <source>
        <dbReference type="ARBA" id="ARBA00022801"/>
    </source>
</evidence>
<dbReference type="InterPro" id="IPR038257">
    <property type="entry name" value="CRISPR-assoc_Cas3_HD_sf"/>
</dbReference>
<dbReference type="Pfam" id="PF00270">
    <property type="entry name" value="DEAD"/>
    <property type="match status" value="1"/>
</dbReference>
<feature type="domain" description="Helicase ATP-binding" evidence="10">
    <location>
        <begin position="232"/>
        <end position="398"/>
    </location>
</feature>
<sequence length="742" mass="81235">MDGPWAHSVNQLGTRHQLTDHLRGTAALAATFAEPFGAGRIAWWLGLLHDTGKAACGWQQRLLEVEGSDQRVGHDHKRLGVLMAAERGLGKFAMAVQGHHGGLTDPESLRGWLKAATPDQTAAQADARAAITRLLPELMGAERPRAPQAWENDPHVAEMGLRLVFSALCDADFLDTAAHFAAQSRPSVRDNTDFSVLRDRFERRRRAMLADAGRRKAKIDGIRDDVYQACVAVAARAPGMFRLAAPTGSGKTISCAAFAVHHAALHGKRRIVVAVPFLTITEQNADVYRGLLDEDGDRVVLEHHSGVDHDEAGRGWERLAAENWDAPFVVTTMVRLFESLFDRRPAAMRRLHRLAGSVIVLDEVQALPHELLVPILDALRTLVTHFGVTVVLSSATQPAFWSLRPFRDIQAHDIIAEPQSLVNKLRRVEFEWWVDPRPTLAEVATRAGLLHQVLVVVNTTADAKAVFENWRTAAKPAWHLSTRMCPAHRRRVLAEVRASLERGEAVKLVSTQLIEAGVDIDFPVVYRLMAPADSLLQAAGRANRDGNLRGPGRVVIVAASDAGQPPSYRTLVDTTSLYFGPAKAEPDDLKALDDYYQAVYGSLALEHHDSRGMLLQGARAALDFRTTRDRFRMIDEAGVAVVTSQGAADDEEKALADLAIHRLRTAPQPCAADVRALQPYMTSLHTSALRVPGVLALLRPIIGSPQPAGGPLSWNGVLAEWLGEYDPVTGIDLDPHVESFLV</sequence>
<dbReference type="PROSITE" id="PS51643">
    <property type="entry name" value="HD_CAS3"/>
    <property type="match status" value="1"/>
</dbReference>
<evidence type="ECO:0000256" key="3">
    <source>
        <dbReference type="ARBA" id="ARBA00022722"/>
    </source>
</evidence>
<dbReference type="Pfam" id="PF01966">
    <property type="entry name" value="HD"/>
    <property type="match status" value="1"/>
</dbReference>
<dbReference type="InterPro" id="IPR050547">
    <property type="entry name" value="DEAD_box_RNA_helicases"/>
</dbReference>
<reference evidence="13" key="1">
    <citation type="journal article" date="2019" name="Int. J. Syst. Evol. Microbiol.">
        <title>The Global Catalogue of Microorganisms (GCM) 10K type strain sequencing project: providing services to taxonomists for standard genome sequencing and annotation.</title>
        <authorList>
            <consortium name="The Broad Institute Genomics Platform"/>
            <consortium name="The Broad Institute Genome Sequencing Center for Infectious Disease"/>
            <person name="Wu L."/>
            <person name="Ma J."/>
        </authorList>
    </citation>
    <scope>NUCLEOTIDE SEQUENCE [LARGE SCALE GENOMIC DNA]</scope>
    <source>
        <strain evidence="13">JCM 11136</strain>
    </source>
</reference>
<feature type="domain" description="HD Cas3-type" evidence="11">
    <location>
        <begin position="11"/>
        <end position="174"/>
    </location>
</feature>
<evidence type="ECO:0000256" key="9">
    <source>
        <dbReference type="ARBA" id="ARBA00023118"/>
    </source>
</evidence>
<comment type="similarity">
    <text evidence="1">In the N-terminal section; belongs to the CRISPR-associated nuclease Cas3-HD family.</text>
</comment>
<comment type="similarity">
    <text evidence="2">In the central section; belongs to the CRISPR-associated helicase Cas3 family.</text>
</comment>
<dbReference type="SUPFAM" id="SSF52540">
    <property type="entry name" value="P-loop containing nucleoside triphosphate hydrolases"/>
    <property type="match status" value="1"/>
</dbReference>
<evidence type="ECO:0000313" key="13">
    <source>
        <dbReference type="Proteomes" id="UP001501578"/>
    </source>
</evidence>
<dbReference type="InterPro" id="IPR006483">
    <property type="entry name" value="CRISPR-assoc_Cas3_HD"/>
</dbReference>
<evidence type="ECO:0000259" key="10">
    <source>
        <dbReference type="PROSITE" id="PS51192"/>
    </source>
</evidence>
<evidence type="ECO:0000256" key="4">
    <source>
        <dbReference type="ARBA" id="ARBA00022723"/>
    </source>
</evidence>
<keyword evidence="6" id="KW-0378">Hydrolase</keyword>
<dbReference type="Pfam" id="PF22590">
    <property type="entry name" value="Cas3-like_C_2"/>
    <property type="match status" value="1"/>
</dbReference>
<dbReference type="PANTHER" id="PTHR47963:SF9">
    <property type="entry name" value="CRISPR-ASSOCIATED ENDONUCLEASE_HELICASE CAS3"/>
    <property type="match status" value="1"/>
</dbReference>
<dbReference type="CDD" id="cd17930">
    <property type="entry name" value="DEXHc_cas3"/>
    <property type="match status" value="1"/>
</dbReference>
<gene>
    <name evidence="12" type="ORF">GCM10009560_13980</name>
</gene>
<keyword evidence="9" id="KW-0051">Antiviral defense</keyword>
<dbReference type="InterPro" id="IPR027417">
    <property type="entry name" value="P-loop_NTPase"/>
</dbReference>
<dbReference type="InterPro" id="IPR006474">
    <property type="entry name" value="Helicase_Cas3_CRISPR-ass_core"/>
</dbReference>
<protein>
    <submittedName>
        <fullName evidence="12">CRISPR-associated helicase/endonuclease Cas3</fullName>
    </submittedName>
</protein>
<dbReference type="Proteomes" id="UP001501578">
    <property type="component" value="Unassembled WGS sequence"/>
</dbReference>
<dbReference type="PROSITE" id="PS51192">
    <property type="entry name" value="HELICASE_ATP_BIND_1"/>
    <property type="match status" value="1"/>
</dbReference>
<evidence type="ECO:0000256" key="8">
    <source>
        <dbReference type="ARBA" id="ARBA00022840"/>
    </source>
</evidence>